<gene>
    <name evidence="1" type="ORF">GALL_246680</name>
</gene>
<accession>A0A1J5RMX9</accession>
<protein>
    <submittedName>
        <fullName evidence="1">Uncharacterized protein</fullName>
    </submittedName>
</protein>
<sequence>MPLGDAVGQMLQAAHPARGDDRHGNRVGHRAGEFQVEARLGAVAIHAGEQDFSGAGRAHAARPVHRVQPGVAPSAVGVDIPPRCVLPALGVDGHENGLRTVLARSVGDHLRIGDRGGIEAHLVGAGVEQAAHVLHGPHAAAHGERDEHLRGNRLDHMQQHVALVAGGGDVEKGEFVRSLVVVARGDVHGVAGVAQADEIDALDHAPRGHVQAWDDAFEQHGISIVRW</sequence>
<proteinExistence type="predicted"/>
<reference evidence="1" key="1">
    <citation type="submission" date="2016-10" db="EMBL/GenBank/DDBJ databases">
        <title>Sequence of Gallionella enrichment culture.</title>
        <authorList>
            <person name="Poehlein A."/>
            <person name="Muehling M."/>
            <person name="Daniel R."/>
        </authorList>
    </citation>
    <scope>NUCLEOTIDE SEQUENCE</scope>
</reference>
<comment type="caution">
    <text evidence="1">The sequence shown here is derived from an EMBL/GenBank/DDBJ whole genome shotgun (WGS) entry which is preliminary data.</text>
</comment>
<name>A0A1J5RMX9_9ZZZZ</name>
<organism evidence="1">
    <name type="scientific">mine drainage metagenome</name>
    <dbReference type="NCBI Taxonomy" id="410659"/>
    <lineage>
        <taxon>unclassified sequences</taxon>
        <taxon>metagenomes</taxon>
        <taxon>ecological metagenomes</taxon>
    </lineage>
</organism>
<evidence type="ECO:0000313" key="1">
    <source>
        <dbReference type="EMBL" id="OIQ93428.1"/>
    </source>
</evidence>
<dbReference type="AlphaFoldDB" id="A0A1J5RMX9"/>
<dbReference type="EMBL" id="MLJW01000208">
    <property type="protein sequence ID" value="OIQ93428.1"/>
    <property type="molecule type" value="Genomic_DNA"/>
</dbReference>